<dbReference type="AlphaFoldDB" id="A0A6L4WR25"/>
<dbReference type="SMART" id="SM00382">
    <property type="entry name" value="AAA"/>
    <property type="match status" value="1"/>
</dbReference>
<keyword evidence="2" id="KW-1003">Cell membrane</keyword>
<accession>A0A6L4WR25</accession>
<keyword evidence="10" id="KW-1185">Reference proteome</keyword>
<dbReference type="SUPFAM" id="SSF52540">
    <property type="entry name" value="P-loop containing nucleoside triphosphate hydrolases"/>
    <property type="match status" value="1"/>
</dbReference>
<keyword evidence="4 8" id="KW-0067">ATP-binding</keyword>
<dbReference type="RefSeq" id="WP_152189916.1">
    <property type="nucleotide sequence ID" value="NZ_WFKJ01000020.1"/>
</dbReference>
<protein>
    <submittedName>
        <fullName evidence="8">ATP-binding cassette domain-containing protein</fullName>
    </submittedName>
</protein>
<name>A0A6L4WR25_9BACT</name>
<keyword evidence="1" id="KW-0813">Transport</keyword>
<dbReference type="GO" id="GO:0005524">
    <property type="term" value="F:ATP binding"/>
    <property type="evidence" value="ECO:0007669"/>
    <property type="project" value="UniProtKB-KW"/>
</dbReference>
<evidence type="ECO:0000313" key="9">
    <source>
        <dbReference type="EMBL" id="KAB7890940.1"/>
    </source>
</evidence>
<evidence type="ECO:0000256" key="5">
    <source>
        <dbReference type="ARBA" id="ARBA00022967"/>
    </source>
</evidence>
<dbReference type="GO" id="GO:0016887">
    <property type="term" value="F:ATP hydrolysis activity"/>
    <property type="evidence" value="ECO:0007669"/>
    <property type="project" value="InterPro"/>
</dbReference>
<dbReference type="InterPro" id="IPR003439">
    <property type="entry name" value="ABC_transporter-like_ATP-bd"/>
</dbReference>
<dbReference type="Proteomes" id="UP000472839">
    <property type="component" value="Unassembled WGS sequence"/>
</dbReference>
<feature type="domain" description="ABC transporter" evidence="7">
    <location>
        <begin position="3"/>
        <end position="219"/>
    </location>
</feature>
<dbReference type="PANTHER" id="PTHR43166:SF6">
    <property type="entry name" value="PHOSPHONATES IMPORT ATP-BINDING PROTEIN PHNC"/>
    <property type="match status" value="1"/>
</dbReference>
<evidence type="ECO:0000259" key="7">
    <source>
        <dbReference type="PROSITE" id="PS50893"/>
    </source>
</evidence>
<dbReference type="PROSITE" id="PS50893">
    <property type="entry name" value="ABC_TRANSPORTER_2"/>
    <property type="match status" value="1"/>
</dbReference>
<evidence type="ECO:0000256" key="4">
    <source>
        <dbReference type="ARBA" id="ARBA00022840"/>
    </source>
</evidence>
<evidence type="ECO:0000256" key="2">
    <source>
        <dbReference type="ARBA" id="ARBA00022475"/>
    </source>
</evidence>
<sequence>MAFNLQEQSISYGDFTVLSDFSLSIKKGEKVALLGKSGSGKSTLLKHLFDLEKENSTYIPQELGLVNNLSVFHNVYISKLDENSLFVNLRNLILPSKQYKDEILKVLKEVELEDKLHSKIANLSGGQKQRCAISRAVFDKKQILLADEPISALDEYLSDEILKLLTTKFETSICALHNVDLAIKNFDRVIGLKNGKVLVDKACSDLNEDDRQKLYYVCD</sequence>
<dbReference type="InterPro" id="IPR050086">
    <property type="entry name" value="MetN_ABC_transporter-like"/>
</dbReference>
<dbReference type="InterPro" id="IPR003593">
    <property type="entry name" value="AAA+_ATPase"/>
</dbReference>
<keyword evidence="3" id="KW-0547">Nucleotide-binding</keyword>
<dbReference type="EMBL" id="WFKJ01000020">
    <property type="protein sequence ID" value="KAB7890940.1"/>
    <property type="molecule type" value="Genomic_DNA"/>
</dbReference>
<keyword evidence="5" id="KW-1278">Translocase</keyword>
<comment type="caution">
    <text evidence="8">The sequence shown here is derived from an EMBL/GenBank/DDBJ whole genome shotgun (WGS) entry which is preliminary data.</text>
</comment>
<evidence type="ECO:0000313" key="10">
    <source>
        <dbReference type="Proteomes" id="UP000461010"/>
    </source>
</evidence>
<evidence type="ECO:0000256" key="3">
    <source>
        <dbReference type="ARBA" id="ARBA00022741"/>
    </source>
</evidence>
<evidence type="ECO:0000313" key="8">
    <source>
        <dbReference type="EMBL" id="KAB7887797.1"/>
    </source>
</evidence>
<evidence type="ECO:0000256" key="6">
    <source>
        <dbReference type="ARBA" id="ARBA00023136"/>
    </source>
</evidence>
<gene>
    <name evidence="9" type="ORF">GBG18_07675</name>
    <name evidence="8" type="ORF">GBG19_10375</name>
</gene>
<dbReference type="EMBL" id="WFKK01000030">
    <property type="protein sequence ID" value="KAB7887797.1"/>
    <property type="molecule type" value="Genomic_DNA"/>
</dbReference>
<dbReference type="Pfam" id="PF00005">
    <property type="entry name" value="ABC_tran"/>
    <property type="match status" value="1"/>
</dbReference>
<evidence type="ECO:0000313" key="11">
    <source>
        <dbReference type="Proteomes" id="UP000472839"/>
    </source>
</evidence>
<proteinExistence type="predicted"/>
<dbReference type="Gene3D" id="3.40.50.300">
    <property type="entry name" value="P-loop containing nucleotide triphosphate hydrolases"/>
    <property type="match status" value="1"/>
</dbReference>
<keyword evidence="6" id="KW-0472">Membrane</keyword>
<dbReference type="InterPro" id="IPR027417">
    <property type="entry name" value="P-loop_NTPase"/>
</dbReference>
<dbReference type="PANTHER" id="PTHR43166">
    <property type="entry name" value="AMINO ACID IMPORT ATP-BINDING PROTEIN"/>
    <property type="match status" value="1"/>
</dbReference>
<dbReference type="Proteomes" id="UP000461010">
    <property type="component" value="Unassembled WGS sequence"/>
</dbReference>
<organism evidence="8 11">
    <name type="scientific">Poseidonibacter ostreae</name>
    <dbReference type="NCBI Taxonomy" id="2654171"/>
    <lineage>
        <taxon>Bacteria</taxon>
        <taxon>Pseudomonadati</taxon>
        <taxon>Campylobacterota</taxon>
        <taxon>Epsilonproteobacteria</taxon>
        <taxon>Campylobacterales</taxon>
        <taxon>Arcobacteraceae</taxon>
        <taxon>Poseidonibacter</taxon>
    </lineage>
</organism>
<evidence type="ECO:0000256" key="1">
    <source>
        <dbReference type="ARBA" id="ARBA00022448"/>
    </source>
</evidence>
<reference evidence="10 11" key="1">
    <citation type="submission" date="2019-10" db="EMBL/GenBank/DDBJ databases">
        <title>Poseidonibacter ostreae sp. nov., isolated from the gut of the Ostrea denselamellosa.</title>
        <authorList>
            <person name="Choi A."/>
        </authorList>
    </citation>
    <scope>NUCLEOTIDE SEQUENCE [LARGE SCALE GENOMIC DNA]</scope>
    <source>
        <strain evidence="8 11">SJOD-M-33</strain>
        <strain evidence="9 10">SJOD-M-5</strain>
    </source>
</reference>